<dbReference type="Pfam" id="PF01435">
    <property type="entry name" value="Peptidase_M48"/>
    <property type="match status" value="1"/>
</dbReference>
<keyword evidence="1 7" id="KW-0645">Protease</keyword>
<dbReference type="Gene3D" id="1.25.40.10">
    <property type="entry name" value="Tetratricopeptide repeat domain"/>
    <property type="match status" value="1"/>
</dbReference>
<comment type="similarity">
    <text evidence="7">Belongs to the peptidase M48 family.</text>
</comment>
<evidence type="ECO:0000313" key="10">
    <source>
        <dbReference type="EMBL" id="ACR13741.1"/>
    </source>
</evidence>
<sequence length="429" mass="45830">MLTLHHHLRALIALILVTTLATACSVNPVTGKRQLTMPVAEQIRLGNQQYIPSQQQQGGRYVVDPDLNVYVRQVGQAVAAQSEVKLPYEFVVLNNNVPNAWALPGGKIAVNRGLLVLLDDEAQLAAVLGHEVVHAAAEHSANQMTRQQILGVGVLAATVAAGAAVEDDKAALIGAGASVGAQAFQAHYGRSQELEADFYGIDYMVSAGYDPDAAVELQQKFVALSKGQQSDLLSNLFASHPPSEERVARNREKASTLPDGKRNRAAFQEAIAQLKKDQPAYDKHQLAEQAAAKGNMDEALALTEQAIKLQPNESLFYITKGQILFSQDKAAAAKSAFAEANSRNPDYFMGFLGLGICEAQQKNWSAARTALTQSAQLLPTATAVFYLGEVELGSGNREQAVGYYQQAASAGGDIGAAAERRLAQLQPAS</sequence>
<protein>
    <submittedName>
        <fullName evidence="10">Peptidase, M48 family</fullName>
        <ecNumber evidence="10">3.4.24.-</ecNumber>
    </submittedName>
</protein>
<evidence type="ECO:0000256" key="8">
    <source>
        <dbReference type="SAM" id="SignalP"/>
    </source>
</evidence>
<evidence type="ECO:0000256" key="4">
    <source>
        <dbReference type="ARBA" id="ARBA00022833"/>
    </source>
</evidence>
<reference evidence="10 11" key="1">
    <citation type="journal article" date="2009" name="PLoS ONE">
        <title>The complete genome of Teredinibacter turnerae T7901: an intracellular endosymbiont of marine wood-boring bivalves (shipworms).</title>
        <authorList>
            <person name="Yang J.C."/>
            <person name="Madupu R."/>
            <person name="Durkin A.S."/>
            <person name="Ekborg N.A."/>
            <person name="Pedamallu C.S."/>
            <person name="Hostetler J.B."/>
            <person name="Radune D."/>
            <person name="Toms B.S."/>
            <person name="Henrissat B."/>
            <person name="Coutinho P.M."/>
            <person name="Schwarz S."/>
            <person name="Field L."/>
            <person name="Trindade-Silva A.E."/>
            <person name="Soares C.A.G."/>
            <person name="Elshahawi S."/>
            <person name="Hanora A."/>
            <person name="Schmidt E.W."/>
            <person name="Haygood M.G."/>
            <person name="Posfai J."/>
            <person name="Benner J."/>
            <person name="Madinger C."/>
            <person name="Nove J."/>
            <person name="Anton B."/>
            <person name="Chaudhary K."/>
            <person name="Foster J."/>
            <person name="Holman A."/>
            <person name="Kumar S."/>
            <person name="Lessard P.A."/>
            <person name="Luyten Y.A."/>
            <person name="Slatko B."/>
            <person name="Wood N."/>
            <person name="Wu B."/>
            <person name="Teplitski M."/>
            <person name="Mougous J.D."/>
            <person name="Ward N."/>
            <person name="Eisen J.A."/>
            <person name="Badger J.H."/>
            <person name="Distel D.L."/>
        </authorList>
    </citation>
    <scope>NUCLEOTIDE SEQUENCE [LARGE SCALE GENOMIC DNA]</scope>
    <source>
        <strain evidence="11">ATCC 39867 / T7901</strain>
    </source>
</reference>
<dbReference type="InterPro" id="IPR051156">
    <property type="entry name" value="Mito/Outer_Membr_Metalloprot"/>
</dbReference>
<dbReference type="InterPro" id="IPR011990">
    <property type="entry name" value="TPR-like_helical_dom_sf"/>
</dbReference>
<evidence type="ECO:0000259" key="9">
    <source>
        <dbReference type="Pfam" id="PF01435"/>
    </source>
</evidence>
<dbReference type="EMBL" id="CP001614">
    <property type="protein sequence ID" value="ACR13741.1"/>
    <property type="molecule type" value="Genomic_DNA"/>
</dbReference>
<dbReference type="PANTHER" id="PTHR22726">
    <property type="entry name" value="METALLOENDOPEPTIDASE OMA1"/>
    <property type="match status" value="1"/>
</dbReference>
<gene>
    <name evidence="10" type="ordered locus">TERTU_4577</name>
</gene>
<keyword evidence="2" id="KW-0479">Metal-binding</keyword>
<dbReference type="EC" id="3.4.24.-" evidence="10"/>
<accession>C5BJT6</accession>
<evidence type="ECO:0000256" key="7">
    <source>
        <dbReference type="RuleBase" id="RU003983"/>
    </source>
</evidence>
<feature type="repeat" description="TPR" evidence="6">
    <location>
        <begin position="280"/>
        <end position="313"/>
    </location>
</feature>
<feature type="chain" id="PRO_5002946374" evidence="8">
    <location>
        <begin position="24"/>
        <end position="429"/>
    </location>
</feature>
<evidence type="ECO:0000256" key="3">
    <source>
        <dbReference type="ARBA" id="ARBA00022801"/>
    </source>
</evidence>
<evidence type="ECO:0000313" key="11">
    <source>
        <dbReference type="Proteomes" id="UP000009080"/>
    </source>
</evidence>
<evidence type="ECO:0000256" key="6">
    <source>
        <dbReference type="PROSITE-ProRule" id="PRU00339"/>
    </source>
</evidence>
<keyword evidence="3 7" id="KW-0378">Hydrolase</keyword>
<dbReference type="eggNOG" id="COG4783">
    <property type="taxonomic scope" value="Bacteria"/>
</dbReference>
<feature type="signal peptide" evidence="8">
    <location>
        <begin position="1"/>
        <end position="23"/>
    </location>
</feature>
<evidence type="ECO:0000256" key="1">
    <source>
        <dbReference type="ARBA" id="ARBA00022670"/>
    </source>
</evidence>
<keyword evidence="11" id="KW-1185">Reference proteome</keyword>
<keyword evidence="4 7" id="KW-0862">Zinc</keyword>
<name>C5BJT6_TERTT</name>
<dbReference type="InterPro" id="IPR001915">
    <property type="entry name" value="Peptidase_M48"/>
</dbReference>
<dbReference type="GO" id="GO:0046872">
    <property type="term" value="F:metal ion binding"/>
    <property type="evidence" value="ECO:0007669"/>
    <property type="project" value="UniProtKB-KW"/>
</dbReference>
<proteinExistence type="inferred from homology"/>
<dbReference type="GO" id="GO:0004222">
    <property type="term" value="F:metalloendopeptidase activity"/>
    <property type="evidence" value="ECO:0007669"/>
    <property type="project" value="InterPro"/>
</dbReference>
<dbReference type="SMART" id="SM00028">
    <property type="entry name" value="TPR"/>
    <property type="match status" value="3"/>
</dbReference>
<dbReference type="OrthoDB" id="9810445at2"/>
<feature type="domain" description="Peptidase M48" evidence="9">
    <location>
        <begin position="68"/>
        <end position="250"/>
    </location>
</feature>
<dbReference type="RefSeq" id="WP_015819856.1">
    <property type="nucleotide sequence ID" value="NC_012997.1"/>
</dbReference>
<dbReference type="Proteomes" id="UP000009080">
    <property type="component" value="Chromosome"/>
</dbReference>
<dbReference type="AlphaFoldDB" id="C5BJT6"/>
<dbReference type="InterPro" id="IPR019734">
    <property type="entry name" value="TPR_rpt"/>
</dbReference>
<keyword evidence="5 7" id="KW-0482">Metalloprotease</keyword>
<organism evidence="10 11">
    <name type="scientific">Teredinibacter turnerae (strain ATCC 39867 / T7901)</name>
    <dbReference type="NCBI Taxonomy" id="377629"/>
    <lineage>
        <taxon>Bacteria</taxon>
        <taxon>Pseudomonadati</taxon>
        <taxon>Pseudomonadota</taxon>
        <taxon>Gammaproteobacteria</taxon>
        <taxon>Cellvibrionales</taxon>
        <taxon>Cellvibrionaceae</taxon>
        <taxon>Teredinibacter</taxon>
    </lineage>
</organism>
<evidence type="ECO:0000256" key="2">
    <source>
        <dbReference type="ARBA" id="ARBA00022723"/>
    </source>
</evidence>
<evidence type="ECO:0000256" key="5">
    <source>
        <dbReference type="ARBA" id="ARBA00023049"/>
    </source>
</evidence>
<dbReference type="PANTHER" id="PTHR22726:SF24">
    <property type="entry name" value="M48 FAMILY METALLOPEPTIDASE"/>
    <property type="match status" value="1"/>
</dbReference>
<dbReference type="SUPFAM" id="SSF48452">
    <property type="entry name" value="TPR-like"/>
    <property type="match status" value="1"/>
</dbReference>
<dbReference type="KEGG" id="ttu:TERTU_4577"/>
<dbReference type="CDD" id="cd07331">
    <property type="entry name" value="M48C_Oma1_like"/>
    <property type="match status" value="1"/>
</dbReference>
<dbReference type="Gene3D" id="3.30.2010.10">
    <property type="entry name" value="Metalloproteases ('zincins'), catalytic domain"/>
    <property type="match status" value="1"/>
</dbReference>
<comment type="cofactor">
    <cofactor evidence="7">
        <name>Zn(2+)</name>
        <dbReference type="ChEBI" id="CHEBI:29105"/>
    </cofactor>
    <text evidence="7">Binds 1 zinc ion per subunit.</text>
</comment>
<keyword evidence="8" id="KW-0732">Signal</keyword>
<keyword evidence="6" id="KW-0802">TPR repeat</keyword>
<dbReference type="GO" id="GO:0051603">
    <property type="term" value="P:proteolysis involved in protein catabolic process"/>
    <property type="evidence" value="ECO:0007669"/>
    <property type="project" value="TreeGrafter"/>
</dbReference>
<dbReference type="HOGENOM" id="CLU_039394_0_0_6"/>
<dbReference type="PROSITE" id="PS50005">
    <property type="entry name" value="TPR"/>
    <property type="match status" value="1"/>
</dbReference>
<dbReference type="GO" id="GO:0016020">
    <property type="term" value="C:membrane"/>
    <property type="evidence" value="ECO:0007669"/>
    <property type="project" value="TreeGrafter"/>
</dbReference>
<dbReference type="STRING" id="377629.TERTU_4577"/>